<dbReference type="EMBL" id="GBXM01043177">
    <property type="protein sequence ID" value="JAH65400.1"/>
    <property type="molecule type" value="Transcribed_RNA"/>
</dbReference>
<evidence type="ECO:0000313" key="1">
    <source>
        <dbReference type="EMBL" id="JAH60124.1"/>
    </source>
</evidence>
<proteinExistence type="predicted"/>
<organism evidence="1">
    <name type="scientific">Anguilla anguilla</name>
    <name type="common">European freshwater eel</name>
    <name type="synonym">Muraena anguilla</name>
    <dbReference type="NCBI Taxonomy" id="7936"/>
    <lineage>
        <taxon>Eukaryota</taxon>
        <taxon>Metazoa</taxon>
        <taxon>Chordata</taxon>
        <taxon>Craniata</taxon>
        <taxon>Vertebrata</taxon>
        <taxon>Euteleostomi</taxon>
        <taxon>Actinopterygii</taxon>
        <taxon>Neopterygii</taxon>
        <taxon>Teleostei</taxon>
        <taxon>Anguilliformes</taxon>
        <taxon>Anguillidae</taxon>
        <taxon>Anguilla</taxon>
    </lineage>
</organism>
<accession>A0A0E9U2I7</accession>
<dbReference type="EMBL" id="GBXM01048453">
    <property type="protein sequence ID" value="JAH60124.1"/>
    <property type="molecule type" value="Transcribed_RNA"/>
</dbReference>
<sequence>MKALPSQGLESPSIPTASPLLIVYIF</sequence>
<reference evidence="1" key="1">
    <citation type="submission" date="2014-11" db="EMBL/GenBank/DDBJ databases">
        <authorList>
            <person name="Amaro Gonzalez C."/>
        </authorList>
    </citation>
    <scope>NUCLEOTIDE SEQUENCE</scope>
</reference>
<name>A0A0E9U2I7_ANGAN</name>
<protein>
    <submittedName>
        <fullName evidence="1">Uncharacterized protein</fullName>
    </submittedName>
</protein>
<reference evidence="1" key="2">
    <citation type="journal article" date="2015" name="Fish Shellfish Immunol.">
        <title>Early steps in the European eel (Anguilla anguilla)-Vibrio vulnificus interaction in the gills: Role of the RtxA13 toxin.</title>
        <authorList>
            <person name="Callol A."/>
            <person name="Pajuelo D."/>
            <person name="Ebbesson L."/>
            <person name="Teles M."/>
            <person name="MacKenzie S."/>
            <person name="Amaro C."/>
        </authorList>
    </citation>
    <scope>NUCLEOTIDE SEQUENCE</scope>
</reference>
<dbReference type="AlphaFoldDB" id="A0A0E9U2I7"/>